<organism evidence="1 2">
    <name type="scientific">Peribacillus castrilensis</name>
    <dbReference type="NCBI Taxonomy" id="2897690"/>
    <lineage>
        <taxon>Bacteria</taxon>
        <taxon>Bacillati</taxon>
        <taxon>Bacillota</taxon>
        <taxon>Bacilli</taxon>
        <taxon>Bacillales</taxon>
        <taxon>Bacillaceae</taxon>
        <taxon>Peribacillus</taxon>
    </lineage>
</organism>
<keyword evidence="2" id="KW-1185">Reference proteome</keyword>
<protein>
    <submittedName>
        <fullName evidence="1">Uncharacterized protein</fullName>
    </submittedName>
</protein>
<evidence type="ECO:0000313" key="2">
    <source>
        <dbReference type="Proteomes" id="UP001307168"/>
    </source>
</evidence>
<sequence length="47" mass="5496">MKNMWIDIEGSIEINVDQDTFINEFSEWLESKGWSFAGVTKPSEEEK</sequence>
<dbReference type="AlphaFoldDB" id="A0AAW9NJC8"/>
<evidence type="ECO:0000313" key="1">
    <source>
        <dbReference type="EMBL" id="MEC0276881.1"/>
    </source>
</evidence>
<reference evidence="1 2" key="1">
    <citation type="submission" date="2023-03" db="EMBL/GenBank/DDBJ databases">
        <title>Bacillus Genome Sequencing.</title>
        <authorList>
            <person name="Dunlap C."/>
        </authorList>
    </citation>
    <scope>NUCLEOTIDE SEQUENCE [LARGE SCALE GENOMIC DNA]</scope>
    <source>
        <strain evidence="1 2">B-41290</strain>
    </source>
</reference>
<dbReference type="Proteomes" id="UP001307168">
    <property type="component" value="Unassembled WGS sequence"/>
</dbReference>
<comment type="caution">
    <text evidence="1">The sequence shown here is derived from an EMBL/GenBank/DDBJ whole genome shotgun (WGS) entry which is preliminary data.</text>
</comment>
<proteinExistence type="predicted"/>
<name>A0AAW9NJC8_9BACI</name>
<gene>
    <name evidence="1" type="ORF">P4706_28225</name>
</gene>
<dbReference type="EMBL" id="JARNBH010000042">
    <property type="protein sequence ID" value="MEC0276881.1"/>
    <property type="molecule type" value="Genomic_DNA"/>
</dbReference>
<dbReference type="RefSeq" id="WP_367408422.1">
    <property type="nucleotide sequence ID" value="NZ_JARNBH010000042.1"/>
</dbReference>
<accession>A0AAW9NJC8</accession>